<accession>A0AAV5VCJ8</accession>
<gene>
    <name evidence="1" type="ORF">PFISCL1PPCAC_8461</name>
</gene>
<dbReference type="AlphaFoldDB" id="A0AAV5VCJ8"/>
<organism evidence="1 2">
    <name type="scientific">Pristionchus fissidentatus</name>
    <dbReference type="NCBI Taxonomy" id="1538716"/>
    <lineage>
        <taxon>Eukaryota</taxon>
        <taxon>Metazoa</taxon>
        <taxon>Ecdysozoa</taxon>
        <taxon>Nematoda</taxon>
        <taxon>Chromadorea</taxon>
        <taxon>Rhabditida</taxon>
        <taxon>Rhabditina</taxon>
        <taxon>Diplogasteromorpha</taxon>
        <taxon>Diplogasteroidea</taxon>
        <taxon>Neodiplogasteridae</taxon>
        <taxon>Pristionchus</taxon>
    </lineage>
</organism>
<evidence type="ECO:0000313" key="1">
    <source>
        <dbReference type="EMBL" id="GMT17164.1"/>
    </source>
</evidence>
<keyword evidence="2" id="KW-1185">Reference proteome</keyword>
<reference evidence="1" key="1">
    <citation type="submission" date="2023-10" db="EMBL/GenBank/DDBJ databases">
        <title>Genome assembly of Pristionchus species.</title>
        <authorList>
            <person name="Yoshida K."/>
            <person name="Sommer R.J."/>
        </authorList>
    </citation>
    <scope>NUCLEOTIDE SEQUENCE</scope>
    <source>
        <strain evidence="1">RS5133</strain>
    </source>
</reference>
<evidence type="ECO:0000313" key="2">
    <source>
        <dbReference type="Proteomes" id="UP001432322"/>
    </source>
</evidence>
<name>A0AAV5VCJ8_9BILA</name>
<protein>
    <submittedName>
        <fullName evidence="1">Uncharacterized protein</fullName>
    </submittedName>
</protein>
<proteinExistence type="predicted"/>
<dbReference type="Proteomes" id="UP001432322">
    <property type="component" value="Unassembled WGS sequence"/>
</dbReference>
<comment type="caution">
    <text evidence="1">The sequence shown here is derived from an EMBL/GenBank/DDBJ whole genome shotgun (WGS) entry which is preliminary data.</text>
</comment>
<sequence>MTKTAHRTWRTKVIKGNRALTNNTSQGRLVRVRESYKGRKRRITARRRRQKKEINETARLLDILQVRLVLIN</sequence>
<dbReference type="EMBL" id="BTSY01000003">
    <property type="protein sequence ID" value="GMT17164.1"/>
    <property type="molecule type" value="Genomic_DNA"/>
</dbReference>